<accession>A0A9P9Z2J5</accession>
<keyword evidence="2" id="KW-1133">Transmembrane helix</keyword>
<feature type="transmembrane region" description="Helical" evidence="2">
    <location>
        <begin position="76"/>
        <end position="97"/>
    </location>
</feature>
<proteinExistence type="predicted"/>
<keyword evidence="4" id="KW-1185">Reference proteome</keyword>
<gene>
    <name evidence="3" type="ORF">M5D96_003137</name>
</gene>
<organism evidence="3 4">
    <name type="scientific">Drosophila gunungcola</name>
    <name type="common">fruit fly</name>
    <dbReference type="NCBI Taxonomy" id="103775"/>
    <lineage>
        <taxon>Eukaryota</taxon>
        <taxon>Metazoa</taxon>
        <taxon>Ecdysozoa</taxon>
        <taxon>Arthropoda</taxon>
        <taxon>Hexapoda</taxon>
        <taxon>Insecta</taxon>
        <taxon>Pterygota</taxon>
        <taxon>Neoptera</taxon>
        <taxon>Endopterygota</taxon>
        <taxon>Diptera</taxon>
        <taxon>Brachycera</taxon>
        <taxon>Muscomorpha</taxon>
        <taxon>Ephydroidea</taxon>
        <taxon>Drosophilidae</taxon>
        <taxon>Drosophila</taxon>
        <taxon>Sophophora</taxon>
    </lineage>
</organism>
<evidence type="ECO:0000256" key="2">
    <source>
        <dbReference type="SAM" id="Phobius"/>
    </source>
</evidence>
<reference evidence="3" key="1">
    <citation type="journal article" date="2023" name="Genome Biol. Evol.">
        <title>Long-read-based Genome Assembly of Drosophila gunungcola Reveals Fewer Chemosensory Genes in Flower-breeding Species.</title>
        <authorList>
            <person name="Negi A."/>
            <person name="Liao B.Y."/>
            <person name="Yeh S.D."/>
        </authorList>
    </citation>
    <scope>NUCLEOTIDE SEQUENCE</scope>
    <source>
        <strain evidence="3">Sukarami</strain>
    </source>
</reference>
<sequence length="139" mass="16326">MKDYQLLAISERELRPKRELNEDGKIESNPQHSPQDNPESSPKYSPVTNPLPNTKHDSQPDPQQDPQSELVPKKKMHVWTIYDTLMVIFLILVLIYVRRKLYNKEGDNCCFGCKWGRLSNERPEVRTEILNQQETTNYL</sequence>
<protein>
    <submittedName>
        <fullName evidence="3">Uncharacterized protein</fullName>
    </submittedName>
</protein>
<keyword evidence="2" id="KW-0472">Membrane</keyword>
<evidence type="ECO:0000313" key="3">
    <source>
        <dbReference type="EMBL" id="KAI8046919.1"/>
    </source>
</evidence>
<dbReference type="EMBL" id="JAMKOV010000001">
    <property type="protein sequence ID" value="KAI8046919.1"/>
    <property type="molecule type" value="Genomic_DNA"/>
</dbReference>
<dbReference type="Proteomes" id="UP001059596">
    <property type="component" value="Chromosome 3R"/>
</dbReference>
<keyword evidence="2" id="KW-0812">Transmembrane</keyword>
<feature type="compositionally biased region" description="Basic and acidic residues" evidence="1">
    <location>
        <begin position="10"/>
        <end position="26"/>
    </location>
</feature>
<evidence type="ECO:0000256" key="1">
    <source>
        <dbReference type="SAM" id="MobiDB-lite"/>
    </source>
</evidence>
<dbReference type="AlphaFoldDB" id="A0A9P9Z2J5"/>
<evidence type="ECO:0000313" key="4">
    <source>
        <dbReference type="Proteomes" id="UP001059596"/>
    </source>
</evidence>
<feature type="region of interest" description="Disordered" evidence="1">
    <location>
        <begin position="1"/>
        <end position="70"/>
    </location>
</feature>
<comment type="caution">
    <text evidence="3">The sequence shown here is derived from an EMBL/GenBank/DDBJ whole genome shotgun (WGS) entry which is preliminary data.</text>
</comment>
<feature type="compositionally biased region" description="Polar residues" evidence="1">
    <location>
        <begin position="28"/>
        <end position="52"/>
    </location>
</feature>
<name>A0A9P9Z2J5_9MUSC</name>